<dbReference type="SUPFAM" id="SSF52283">
    <property type="entry name" value="Formate/glycerate dehydrogenase catalytic domain-like"/>
    <property type="match status" value="1"/>
</dbReference>
<evidence type="ECO:0000256" key="2">
    <source>
        <dbReference type="ARBA" id="ARBA00023002"/>
    </source>
</evidence>
<dbReference type="InterPro" id="IPR036291">
    <property type="entry name" value="NAD(P)-bd_dom_sf"/>
</dbReference>
<dbReference type="CDD" id="cd12162">
    <property type="entry name" value="2-Hacid_dh_4"/>
    <property type="match status" value="1"/>
</dbReference>
<evidence type="ECO:0000256" key="4">
    <source>
        <dbReference type="RuleBase" id="RU003719"/>
    </source>
</evidence>
<proteinExistence type="inferred from homology"/>
<evidence type="ECO:0000313" key="8">
    <source>
        <dbReference type="Proteomes" id="UP000199297"/>
    </source>
</evidence>
<keyword evidence="8" id="KW-1185">Reference proteome</keyword>
<dbReference type="PROSITE" id="PS00671">
    <property type="entry name" value="D_2_HYDROXYACID_DH_3"/>
    <property type="match status" value="1"/>
</dbReference>
<evidence type="ECO:0000259" key="5">
    <source>
        <dbReference type="Pfam" id="PF00389"/>
    </source>
</evidence>
<name>A0A1H7JGW4_9GAMM</name>
<comment type="similarity">
    <text evidence="1 4">Belongs to the D-isomer specific 2-hydroxyacid dehydrogenase family.</text>
</comment>
<dbReference type="PROSITE" id="PS00670">
    <property type="entry name" value="D_2_HYDROXYACID_DH_2"/>
    <property type="match status" value="1"/>
</dbReference>
<dbReference type="PANTHER" id="PTHR43761">
    <property type="entry name" value="D-ISOMER SPECIFIC 2-HYDROXYACID DEHYDROGENASE FAMILY PROTEIN (AFU_ORTHOLOGUE AFUA_1G13630)"/>
    <property type="match status" value="1"/>
</dbReference>
<accession>A0A1H7JGW4</accession>
<protein>
    <submittedName>
        <fullName evidence="7">Glycerate dehydrogenase</fullName>
    </submittedName>
</protein>
<dbReference type="GO" id="GO:0051287">
    <property type="term" value="F:NAD binding"/>
    <property type="evidence" value="ECO:0007669"/>
    <property type="project" value="InterPro"/>
</dbReference>
<dbReference type="SUPFAM" id="SSF51735">
    <property type="entry name" value="NAD(P)-binding Rossmann-fold domains"/>
    <property type="match status" value="1"/>
</dbReference>
<dbReference type="Proteomes" id="UP000199297">
    <property type="component" value="Unassembled WGS sequence"/>
</dbReference>
<organism evidence="7 8">
    <name type="scientific">Colwellia chukchiensis</name>
    <dbReference type="NCBI Taxonomy" id="641665"/>
    <lineage>
        <taxon>Bacteria</taxon>
        <taxon>Pseudomonadati</taxon>
        <taxon>Pseudomonadota</taxon>
        <taxon>Gammaproteobacteria</taxon>
        <taxon>Alteromonadales</taxon>
        <taxon>Colwelliaceae</taxon>
        <taxon>Colwellia</taxon>
    </lineage>
</organism>
<dbReference type="AlphaFoldDB" id="A0A1H7JGW4"/>
<dbReference type="GO" id="GO:0016616">
    <property type="term" value="F:oxidoreductase activity, acting on the CH-OH group of donors, NAD or NADP as acceptor"/>
    <property type="evidence" value="ECO:0007669"/>
    <property type="project" value="InterPro"/>
</dbReference>
<dbReference type="InterPro" id="IPR006140">
    <property type="entry name" value="D-isomer_DH_NAD-bd"/>
</dbReference>
<evidence type="ECO:0000256" key="3">
    <source>
        <dbReference type="ARBA" id="ARBA00023027"/>
    </source>
</evidence>
<sequence length="317" mass="34791">MNSVFLDYQTFSPDLSLSRLEQTLTDLTLYETTTQAQVIERCKNASIILTNKVQLSAETLQQLPQLKLICITATGINNVDIAAARALNIAVTNVSGYAKNSVAQYVFAQLLLYFSHIDHHKANCQNGLWQQSDTFCLHGRGSVELAGKSIAIIGYGALGQKVADIARAFDMNVLIAERKDASEVRQQRVPFLSAIAQADIISLHCPQTTQTQGMFNAELFSQMQPNAVLINTARGALINNADLLSALKNQQLACAILDVLEQEPPRQDHPLLAAQSDKLIITAHIAWASRQAQQALLNLVADNIQAFLQGQRLNRVD</sequence>
<dbReference type="OrthoDB" id="9805416at2"/>
<dbReference type="Pfam" id="PF02826">
    <property type="entry name" value="2-Hacid_dh_C"/>
    <property type="match status" value="1"/>
</dbReference>
<feature type="domain" description="D-isomer specific 2-hydroxyacid dehydrogenase NAD-binding" evidence="6">
    <location>
        <begin position="108"/>
        <end position="286"/>
    </location>
</feature>
<evidence type="ECO:0000256" key="1">
    <source>
        <dbReference type="ARBA" id="ARBA00005854"/>
    </source>
</evidence>
<dbReference type="PANTHER" id="PTHR43761:SF1">
    <property type="entry name" value="D-ISOMER SPECIFIC 2-HYDROXYACID DEHYDROGENASE CATALYTIC DOMAIN-CONTAINING PROTEIN-RELATED"/>
    <property type="match status" value="1"/>
</dbReference>
<dbReference type="EMBL" id="FOBI01000002">
    <property type="protein sequence ID" value="SEK73871.1"/>
    <property type="molecule type" value="Genomic_DNA"/>
</dbReference>
<dbReference type="STRING" id="641665.GCA_002104455_01698"/>
<keyword evidence="3" id="KW-0520">NAD</keyword>
<dbReference type="Pfam" id="PF00389">
    <property type="entry name" value="2-Hacid_dh"/>
    <property type="match status" value="1"/>
</dbReference>
<dbReference type="InterPro" id="IPR050418">
    <property type="entry name" value="D-iso_2-hydroxyacid_DH_PdxB"/>
</dbReference>
<feature type="domain" description="D-isomer specific 2-hydroxyacid dehydrogenase catalytic" evidence="5">
    <location>
        <begin position="18"/>
        <end position="314"/>
    </location>
</feature>
<dbReference type="InterPro" id="IPR029753">
    <property type="entry name" value="D-isomer_DH_CS"/>
</dbReference>
<dbReference type="RefSeq" id="WP_085283517.1">
    <property type="nucleotide sequence ID" value="NZ_FOBI01000002.1"/>
</dbReference>
<dbReference type="InterPro" id="IPR006139">
    <property type="entry name" value="D-isomer_2_OHA_DH_cat_dom"/>
</dbReference>
<gene>
    <name evidence="7" type="ORF">SAMN05216262_102236</name>
</gene>
<evidence type="ECO:0000259" key="6">
    <source>
        <dbReference type="Pfam" id="PF02826"/>
    </source>
</evidence>
<dbReference type="Gene3D" id="3.40.50.720">
    <property type="entry name" value="NAD(P)-binding Rossmann-like Domain"/>
    <property type="match status" value="2"/>
</dbReference>
<reference evidence="8" key="1">
    <citation type="submission" date="2016-10" db="EMBL/GenBank/DDBJ databases">
        <authorList>
            <person name="Varghese N."/>
            <person name="Submissions S."/>
        </authorList>
    </citation>
    <scope>NUCLEOTIDE SEQUENCE [LARGE SCALE GENOMIC DNA]</scope>
    <source>
        <strain evidence="8">CGMCC 1.9127</strain>
    </source>
</reference>
<evidence type="ECO:0000313" key="7">
    <source>
        <dbReference type="EMBL" id="SEK73871.1"/>
    </source>
</evidence>
<keyword evidence="2 4" id="KW-0560">Oxidoreductase</keyword>